<dbReference type="InterPro" id="IPR007122">
    <property type="entry name" value="Villin/Gelsolin"/>
</dbReference>
<gene>
    <name evidence="5" type="primary">flii</name>
</gene>
<dbReference type="SUPFAM" id="SSF52058">
    <property type="entry name" value="L domain-like"/>
    <property type="match status" value="2"/>
</dbReference>
<dbReference type="FunFam" id="3.40.20.10:FF:000021">
    <property type="entry name" value="protein flightless-1 homolog isoform X2"/>
    <property type="match status" value="1"/>
</dbReference>
<reference evidence="5" key="2">
    <citation type="submission" date="2025-08" db="UniProtKB">
        <authorList>
            <consortium name="Ensembl"/>
        </authorList>
    </citation>
    <scope>IDENTIFICATION</scope>
</reference>
<dbReference type="Gene3D" id="3.80.10.10">
    <property type="entry name" value="Ribonuclease Inhibitor"/>
    <property type="match status" value="2"/>
</dbReference>
<dbReference type="InterPro" id="IPR050216">
    <property type="entry name" value="LRR_domain-containing"/>
</dbReference>
<name>H2V8E7_TAKRU</name>
<dbReference type="InterPro" id="IPR003591">
    <property type="entry name" value="Leu-rich_rpt_typical-subtyp"/>
</dbReference>
<dbReference type="Pfam" id="PF00560">
    <property type="entry name" value="LRR_1"/>
    <property type="match status" value="1"/>
</dbReference>
<dbReference type="GO" id="GO:0005737">
    <property type="term" value="C:cytoplasm"/>
    <property type="evidence" value="ECO:0007669"/>
    <property type="project" value="TreeGrafter"/>
</dbReference>
<dbReference type="InterPro" id="IPR029006">
    <property type="entry name" value="ADF-H/Gelsolin-like_dom_sf"/>
</dbReference>
<dbReference type="PANTHER" id="PTHR48051">
    <property type="match status" value="1"/>
</dbReference>
<dbReference type="PRINTS" id="PR00597">
    <property type="entry name" value="GELSOLIN"/>
</dbReference>
<dbReference type="InterPro" id="IPR007123">
    <property type="entry name" value="Gelsolin-like_dom"/>
</dbReference>
<dbReference type="Proteomes" id="UP000005226">
    <property type="component" value="Chromosome 5"/>
</dbReference>
<evidence type="ECO:0000313" key="5">
    <source>
        <dbReference type="Ensembl" id="ENSTRUP00000045486.3"/>
    </source>
</evidence>
<dbReference type="Pfam" id="PF00626">
    <property type="entry name" value="Gelsolin"/>
    <property type="match status" value="1"/>
</dbReference>
<dbReference type="PRINTS" id="PR00019">
    <property type="entry name" value="LEURICHRPT"/>
</dbReference>
<evidence type="ECO:0000256" key="2">
    <source>
        <dbReference type="ARBA" id="ARBA00022737"/>
    </source>
</evidence>
<protein>
    <submittedName>
        <fullName evidence="5">FLII actin remodeling protein</fullName>
    </submittedName>
</protein>
<dbReference type="Gene3D" id="3.40.20.10">
    <property type="entry name" value="Severin"/>
    <property type="match status" value="2"/>
</dbReference>
<dbReference type="Ensembl" id="ENSTRUT00000045640.3">
    <property type="protein sequence ID" value="ENSTRUP00000045486.3"/>
    <property type="gene ID" value="ENSTRUG00000017743.3"/>
</dbReference>
<dbReference type="Pfam" id="PF13855">
    <property type="entry name" value="LRR_8"/>
    <property type="match status" value="1"/>
</dbReference>
<dbReference type="CDD" id="cd11290">
    <property type="entry name" value="gelsolin_S1_like"/>
    <property type="match status" value="1"/>
</dbReference>
<dbReference type="GO" id="GO:0051015">
    <property type="term" value="F:actin filament binding"/>
    <property type="evidence" value="ECO:0007669"/>
    <property type="project" value="InterPro"/>
</dbReference>
<dbReference type="PROSITE" id="PS51450">
    <property type="entry name" value="LRR"/>
    <property type="match status" value="4"/>
</dbReference>
<dbReference type="FunFam" id="3.80.10.10:FF:000033">
    <property type="entry name" value="FLII, actin remodeling protein"/>
    <property type="match status" value="1"/>
</dbReference>
<dbReference type="FunFam" id="3.80.10.10:FF:000050">
    <property type="entry name" value="FLII, actin remodeling protein"/>
    <property type="match status" value="1"/>
</dbReference>
<evidence type="ECO:0000256" key="1">
    <source>
        <dbReference type="ARBA" id="ARBA00022614"/>
    </source>
</evidence>
<keyword evidence="2" id="KW-0677">Repeat</keyword>
<dbReference type="InterPro" id="IPR032675">
    <property type="entry name" value="LRR_dom_sf"/>
</dbReference>
<keyword evidence="6" id="KW-1185">Reference proteome</keyword>
<keyword evidence="1" id="KW-0433">Leucine-rich repeat</keyword>
<organism evidence="5 6">
    <name type="scientific">Takifugu rubripes</name>
    <name type="common">Japanese pufferfish</name>
    <name type="synonym">Fugu rubripes</name>
    <dbReference type="NCBI Taxonomy" id="31033"/>
    <lineage>
        <taxon>Eukaryota</taxon>
        <taxon>Metazoa</taxon>
        <taxon>Chordata</taxon>
        <taxon>Craniata</taxon>
        <taxon>Vertebrata</taxon>
        <taxon>Euteleostomi</taxon>
        <taxon>Actinopterygii</taxon>
        <taxon>Neopterygii</taxon>
        <taxon>Teleostei</taxon>
        <taxon>Neoteleostei</taxon>
        <taxon>Acanthomorphata</taxon>
        <taxon>Eupercaria</taxon>
        <taxon>Tetraodontiformes</taxon>
        <taxon>Tetradontoidea</taxon>
        <taxon>Tetraodontidae</taxon>
        <taxon>Takifugu</taxon>
    </lineage>
</organism>
<dbReference type="SMART" id="SM00369">
    <property type="entry name" value="LRR_TYP"/>
    <property type="match status" value="8"/>
</dbReference>
<keyword evidence="3" id="KW-0009">Actin-binding</keyword>
<dbReference type="AlphaFoldDB" id="H2V8E7"/>
<dbReference type="HOGENOM" id="CLU_002568_1_0_1"/>
<evidence type="ECO:0000313" key="6">
    <source>
        <dbReference type="Proteomes" id="UP000005226"/>
    </source>
</evidence>
<dbReference type="SMART" id="SM00262">
    <property type="entry name" value="GEL"/>
    <property type="match status" value="1"/>
</dbReference>
<evidence type="ECO:0000256" key="3">
    <source>
        <dbReference type="ARBA" id="ARBA00023203"/>
    </source>
</evidence>
<dbReference type="SUPFAM" id="SSF55753">
    <property type="entry name" value="Actin depolymerizing proteins"/>
    <property type="match status" value="1"/>
</dbReference>
<dbReference type="PANTHER" id="PTHR48051:SF1">
    <property type="entry name" value="RAS SUPPRESSOR PROTEIN 1"/>
    <property type="match status" value="1"/>
</dbReference>
<reference evidence="5 6" key="1">
    <citation type="journal article" date="2011" name="Genome Biol. Evol.">
        <title>Integration of the genetic map and genome assembly of fugu facilitates insights into distinct features of genome evolution in teleosts and mammals.</title>
        <authorList>
            <person name="Kai W."/>
            <person name="Kikuchi K."/>
            <person name="Tohari S."/>
            <person name="Chew A.K."/>
            <person name="Tay A."/>
            <person name="Fujiwara A."/>
            <person name="Hosoya S."/>
            <person name="Suetake H."/>
            <person name="Naruse K."/>
            <person name="Brenner S."/>
            <person name="Suzuki Y."/>
            <person name="Venkatesh B."/>
        </authorList>
    </citation>
    <scope>NUCLEOTIDE SEQUENCE [LARGE SCALE GENOMIC DNA]</scope>
</reference>
<feature type="domain" description="Gelsolin-like" evidence="4">
    <location>
        <begin position="517"/>
        <end position="597"/>
    </location>
</feature>
<evidence type="ECO:0000259" key="4">
    <source>
        <dbReference type="Pfam" id="PF00626"/>
    </source>
</evidence>
<dbReference type="SMART" id="SM00365">
    <property type="entry name" value="LRR_SD22"/>
    <property type="match status" value="4"/>
</dbReference>
<dbReference type="GeneTree" id="ENSGT00940000156643"/>
<reference evidence="5" key="3">
    <citation type="submission" date="2025-09" db="UniProtKB">
        <authorList>
            <consortium name="Ensembl"/>
        </authorList>
    </citation>
    <scope>IDENTIFICATION</scope>
</reference>
<dbReference type="InterPro" id="IPR001611">
    <property type="entry name" value="Leu-rich_rpt"/>
</dbReference>
<accession>H2V8E7</accession>
<proteinExistence type="predicted"/>
<sequence length="719" mass="80288">MAATGVLPFIRGVDLSGNDFKGGYFPEHVKSMSSLRWLKLNRTGLCYLPEELASLQKLEHLSVSHNSLTTLHGELSSLPNLRAVVARANSLKNSGVPDDIFQLDDLSVLDLSYNQLTEIPRDLENSRNMLVLNLSHNGIDSIPNQLFINLTDLLYLDLSDNKLDSLPPQMRRLVHLQTLILNNNPLMHAQLRQLPAMVALQTLHLRNTQRTQSNMPTSLEGLTFLAGCRHAFNDTAVFPQVSLVTFQTLYSSISARLPLLSGQLEEDGHVHPAVQPLSLPFFLISNIRMCVTVQSAICKLSKLKKLYMNSNKLDFDGVPPGIGKLSSLTEFMAANNNLELIPEGLCRCGKLKKLVLNKNRLVTLPEAIHFLTDLEVLDVRENPNLVMPPKPVDRAAEWYNIDFSLQNQLRLAGASPATVAAAGGGSSPRDHLARKMRLRRRKDCSQDDQAKQVLKGMSDVAQEKKNLEENGDLKYGDLKTRRWEKSLEKPQLDYSEFFMDDVGQVPGVTVWQMENFVPLQVDETFHGKFYEADCYIILKTSQDDNGALSWQIFYWIGQEATLDKKACSAIHAVNLRNCLGAEGRTIREEMGDESEEFSAVFNNEISYIEGGTASGFYTVEDSNYSIRLYRVYGKKNIKLESVPVKASSFDPRNYYCIKEELGCGNLAALLLITNLGLLEVSSATVCRVEDSLFSMGSKTTGSGRPEGLLLLFYHCVCLC</sequence>